<evidence type="ECO:0000313" key="6">
    <source>
        <dbReference type="EMBL" id="MFC4104473.1"/>
    </source>
</evidence>
<keyword evidence="1" id="KW-0436">Ligase</keyword>
<comment type="caution">
    <text evidence="6">The sequence shown here is derived from an EMBL/GenBank/DDBJ whole genome shotgun (WGS) entry which is preliminary data.</text>
</comment>
<dbReference type="PANTHER" id="PTHR43585">
    <property type="entry name" value="FUMIPYRROLE BIOSYNTHESIS PROTEIN C"/>
    <property type="match status" value="1"/>
</dbReference>
<evidence type="ECO:0000256" key="3">
    <source>
        <dbReference type="ARBA" id="ARBA00022840"/>
    </source>
</evidence>
<dbReference type="PANTHER" id="PTHR43585:SF2">
    <property type="entry name" value="ATP-GRASP ENZYME FSQD"/>
    <property type="match status" value="1"/>
</dbReference>
<protein>
    <submittedName>
        <fullName evidence="6">Acetyl-CoA carboxylase biotin carboxylase subunit family protein</fullName>
    </submittedName>
</protein>
<evidence type="ECO:0000259" key="5">
    <source>
        <dbReference type="PROSITE" id="PS50975"/>
    </source>
</evidence>
<dbReference type="RefSeq" id="WP_377541410.1">
    <property type="nucleotide sequence ID" value="NZ_JBHSBN010000001.1"/>
</dbReference>
<sequence>MQTDEPGAVVVLGALFGARYPRLVPAATERGLTVLGVDTRTPGKERFDQARRSHPEHPLAGLAELVWIPGDRPEQVLDQVVRWSAGHRIRAVLAFGEDYVEAAAVVADCLGLPGPGLRAARVCRNKLLQRRYLADVSPRSRLLPADRRVEAATDWAHFPAVVKPVGREASSGVRRVADPAALRAALAGYDDTEPVLVEELVAGHEISVEALVQHGEVIFSAPTGKRTNESGGEFFVEMGHTAPDPELGPARTAAVLQVNREVLARLGFADGIAHAEYRITADGRPVLMEIAARAAGDSILELYHLATGAPMEEALLTVALGEPTSYPATRRYARQVYLPHPPGVLADVRADGLDAPVTWLAERWMWPPVQPRPADADASVQMVVAGRSVGAELTEIRQSGDRSTMFVIDAPSPAELDRLEARCVAAVTVEVRAELPTAVAA</sequence>
<dbReference type="Pfam" id="PF13535">
    <property type="entry name" value="ATP-grasp_4"/>
    <property type="match status" value="1"/>
</dbReference>
<dbReference type="PROSITE" id="PS50975">
    <property type="entry name" value="ATP_GRASP"/>
    <property type="match status" value="1"/>
</dbReference>
<gene>
    <name evidence="6" type="ORF">ACFOX0_00770</name>
</gene>
<keyword evidence="2 4" id="KW-0547">Nucleotide-binding</keyword>
<dbReference type="Gene3D" id="3.40.50.20">
    <property type="match status" value="1"/>
</dbReference>
<name>A0ABV8KEM5_9ACTN</name>
<keyword evidence="3 4" id="KW-0067">ATP-binding</keyword>
<dbReference type="InterPro" id="IPR011761">
    <property type="entry name" value="ATP-grasp"/>
</dbReference>
<dbReference type="EMBL" id="JBHSBN010000001">
    <property type="protein sequence ID" value="MFC4104473.1"/>
    <property type="molecule type" value="Genomic_DNA"/>
</dbReference>
<reference evidence="7" key="1">
    <citation type="journal article" date="2019" name="Int. J. Syst. Evol. Microbiol.">
        <title>The Global Catalogue of Microorganisms (GCM) 10K type strain sequencing project: providing services to taxonomists for standard genome sequencing and annotation.</title>
        <authorList>
            <consortium name="The Broad Institute Genomics Platform"/>
            <consortium name="The Broad Institute Genome Sequencing Center for Infectious Disease"/>
            <person name="Wu L."/>
            <person name="Ma J."/>
        </authorList>
    </citation>
    <scope>NUCLEOTIDE SEQUENCE [LARGE SCALE GENOMIC DNA]</scope>
    <source>
        <strain evidence="7">2902at01</strain>
    </source>
</reference>
<evidence type="ECO:0000256" key="4">
    <source>
        <dbReference type="PROSITE-ProRule" id="PRU00409"/>
    </source>
</evidence>
<dbReference type="Gene3D" id="3.30.470.20">
    <property type="entry name" value="ATP-grasp fold, B domain"/>
    <property type="match status" value="1"/>
</dbReference>
<evidence type="ECO:0000256" key="1">
    <source>
        <dbReference type="ARBA" id="ARBA00022598"/>
    </source>
</evidence>
<dbReference type="InterPro" id="IPR052032">
    <property type="entry name" value="ATP-dep_AA_Ligase"/>
</dbReference>
<dbReference type="SUPFAM" id="SSF56059">
    <property type="entry name" value="Glutathione synthetase ATP-binding domain-like"/>
    <property type="match status" value="1"/>
</dbReference>
<dbReference type="Proteomes" id="UP001595868">
    <property type="component" value="Unassembled WGS sequence"/>
</dbReference>
<feature type="domain" description="ATP-grasp" evidence="5">
    <location>
        <begin position="126"/>
        <end position="320"/>
    </location>
</feature>
<accession>A0ABV8KEM5</accession>
<organism evidence="6 7">
    <name type="scientific">Micromonospora zhanjiangensis</name>
    <dbReference type="NCBI Taxonomy" id="1522057"/>
    <lineage>
        <taxon>Bacteria</taxon>
        <taxon>Bacillati</taxon>
        <taxon>Actinomycetota</taxon>
        <taxon>Actinomycetes</taxon>
        <taxon>Micromonosporales</taxon>
        <taxon>Micromonosporaceae</taxon>
        <taxon>Micromonospora</taxon>
    </lineage>
</organism>
<proteinExistence type="predicted"/>
<keyword evidence="7" id="KW-1185">Reference proteome</keyword>
<evidence type="ECO:0000256" key="2">
    <source>
        <dbReference type="ARBA" id="ARBA00022741"/>
    </source>
</evidence>
<evidence type="ECO:0000313" key="7">
    <source>
        <dbReference type="Proteomes" id="UP001595868"/>
    </source>
</evidence>